<dbReference type="AlphaFoldDB" id="A0A7X7R807"/>
<evidence type="ECO:0000313" key="2">
    <source>
        <dbReference type="Proteomes" id="UP000536534"/>
    </source>
</evidence>
<comment type="caution">
    <text evidence="1">The sequence shown here is derived from an EMBL/GenBank/DDBJ whole genome shotgun (WGS) entry which is preliminary data.</text>
</comment>
<dbReference type="Gene3D" id="3.40.190.10">
    <property type="entry name" value="Periplasmic binding protein-like II"/>
    <property type="match status" value="1"/>
</dbReference>
<evidence type="ECO:0000313" key="1">
    <source>
        <dbReference type="EMBL" id="NLF54089.1"/>
    </source>
</evidence>
<sequence>VVSSVKVANPALEKLGEFKADTLPIGKLADSVAEAQRIFDRAGYR</sequence>
<dbReference type="Proteomes" id="UP000536534">
    <property type="component" value="Unassembled WGS sequence"/>
</dbReference>
<gene>
    <name evidence="1" type="ORF">GX576_06785</name>
</gene>
<dbReference type="EMBL" id="JAAYYV010000179">
    <property type="protein sequence ID" value="NLF54089.1"/>
    <property type="molecule type" value="Genomic_DNA"/>
</dbReference>
<accession>A0A7X7R807</accession>
<proteinExistence type="predicted"/>
<reference evidence="1 2" key="1">
    <citation type="journal article" date="2020" name="Biotechnol. Biofuels">
        <title>New insights from the biogas microbiome by comprehensive genome-resolved metagenomics of nearly 1600 species originating from multiple anaerobic digesters.</title>
        <authorList>
            <person name="Campanaro S."/>
            <person name="Treu L."/>
            <person name="Rodriguez-R L.M."/>
            <person name="Kovalovszki A."/>
            <person name="Ziels R.M."/>
            <person name="Maus I."/>
            <person name="Zhu X."/>
            <person name="Kougias P.G."/>
            <person name="Basile A."/>
            <person name="Luo G."/>
            <person name="Schluter A."/>
            <person name="Konstantinidis K.T."/>
            <person name="Angelidaki I."/>
        </authorList>
    </citation>
    <scope>NUCLEOTIDE SEQUENCE [LARGE SCALE GENOMIC DNA]</scope>
    <source>
        <strain evidence="1">AS06rmzACSIP_256</strain>
    </source>
</reference>
<protein>
    <submittedName>
        <fullName evidence="1">Fe(3+) ABC transporter substrate-binding protein</fullName>
    </submittedName>
</protein>
<feature type="non-terminal residue" evidence="1">
    <location>
        <position position="1"/>
    </location>
</feature>
<organism evidence="1 2">
    <name type="scientific">Thauera phenolivorans</name>
    <dbReference type="NCBI Taxonomy" id="1792543"/>
    <lineage>
        <taxon>Bacteria</taxon>
        <taxon>Pseudomonadati</taxon>
        <taxon>Pseudomonadota</taxon>
        <taxon>Betaproteobacteria</taxon>
        <taxon>Rhodocyclales</taxon>
        <taxon>Zoogloeaceae</taxon>
        <taxon>Thauera</taxon>
    </lineage>
</organism>
<name>A0A7X7R807_9RHOO</name>